<gene>
    <name evidence="2" type="ORF">BPOR_0069g00060</name>
</gene>
<accession>A0A4Z1L0G1</accession>
<name>A0A4Z1L0G1_9HELO</name>
<keyword evidence="1" id="KW-0812">Transmembrane</keyword>
<protein>
    <submittedName>
        <fullName evidence="2">Uncharacterized protein</fullName>
    </submittedName>
</protein>
<dbReference type="Proteomes" id="UP000297280">
    <property type="component" value="Unassembled WGS sequence"/>
</dbReference>
<reference evidence="2 3" key="1">
    <citation type="submission" date="2017-12" db="EMBL/GenBank/DDBJ databases">
        <title>Comparative genomics of Botrytis spp.</title>
        <authorList>
            <person name="Valero-Jimenez C.A."/>
            <person name="Tapia P."/>
            <person name="Veloso J."/>
            <person name="Silva-Moreno E."/>
            <person name="Staats M."/>
            <person name="Valdes J.H."/>
            <person name="Van Kan J.A.L."/>
        </authorList>
    </citation>
    <scope>NUCLEOTIDE SEQUENCE [LARGE SCALE GENOMIC DNA]</scope>
    <source>
        <strain evidence="2 3">MUCL3349</strain>
    </source>
</reference>
<evidence type="ECO:0000313" key="3">
    <source>
        <dbReference type="Proteomes" id="UP000297280"/>
    </source>
</evidence>
<dbReference type="AlphaFoldDB" id="A0A4Z1L0G1"/>
<comment type="caution">
    <text evidence="2">The sequence shown here is derived from an EMBL/GenBank/DDBJ whole genome shotgun (WGS) entry which is preliminary data.</text>
</comment>
<evidence type="ECO:0000256" key="1">
    <source>
        <dbReference type="SAM" id="Phobius"/>
    </source>
</evidence>
<feature type="transmembrane region" description="Helical" evidence="1">
    <location>
        <begin position="83"/>
        <end position="108"/>
    </location>
</feature>
<keyword evidence="1" id="KW-1133">Transmembrane helix</keyword>
<keyword evidence="1" id="KW-0472">Membrane</keyword>
<sequence>MTSSPPASDRDIASEVDPLDIETFLERIETFMIEAIRRDVVLETRITEIQDLMREQNTLNNATETARQEERRRRNSWRGWGKWIALGFLALVLDNLLGVVSLGFAICWHKRK</sequence>
<keyword evidence="3" id="KW-1185">Reference proteome</keyword>
<evidence type="ECO:0000313" key="2">
    <source>
        <dbReference type="EMBL" id="TGO90315.1"/>
    </source>
</evidence>
<dbReference type="EMBL" id="PQXO01000069">
    <property type="protein sequence ID" value="TGO90315.1"/>
    <property type="molecule type" value="Genomic_DNA"/>
</dbReference>
<organism evidence="2 3">
    <name type="scientific">Botrytis porri</name>
    <dbReference type="NCBI Taxonomy" id="87229"/>
    <lineage>
        <taxon>Eukaryota</taxon>
        <taxon>Fungi</taxon>
        <taxon>Dikarya</taxon>
        <taxon>Ascomycota</taxon>
        <taxon>Pezizomycotina</taxon>
        <taxon>Leotiomycetes</taxon>
        <taxon>Helotiales</taxon>
        <taxon>Sclerotiniaceae</taxon>
        <taxon>Botrytis</taxon>
    </lineage>
</organism>
<proteinExistence type="predicted"/>